<sequence length="38" mass="4009">MIQAGEALHTLIATGLLGFLCFLVGTQFGSINAQKNDD</sequence>
<protein>
    <submittedName>
        <fullName evidence="2">Uncharacterized protein</fullName>
    </submittedName>
</protein>
<proteinExistence type="predicted"/>
<keyword evidence="1" id="KW-0472">Membrane</keyword>
<comment type="caution">
    <text evidence="2">The sequence shown here is derived from an EMBL/GenBank/DDBJ whole genome shotgun (WGS) entry which is preliminary data.</text>
</comment>
<keyword evidence="3" id="KW-1185">Reference proteome</keyword>
<feature type="transmembrane region" description="Helical" evidence="1">
    <location>
        <begin position="7"/>
        <end position="28"/>
    </location>
</feature>
<evidence type="ECO:0000313" key="2">
    <source>
        <dbReference type="EMBL" id="RLJ90158.1"/>
    </source>
</evidence>
<evidence type="ECO:0000256" key="1">
    <source>
        <dbReference type="SAM" id="Phobius"/>
    </source>
</evidence>
<reference evidence="2 3" key="1">
    <citation type="submission" date="2018-10" db="EMBL/GenBank/DDBJ databases">
        <title>Genomic Encyclopedia of Type Strains, Phase IV (KMG-IV): sequencing the most valuable type-strain genomes for metagenomic binning, comparative biology and taxonomic classification.</title>
        <authorList>
            <person name="Goeker M."/>
        </authorList>
    </citation>
    <scope>NUCLEOTIDE SEQUENCE [LARGE SCALE GENOMIC DNA]</scope>
    <source>
        <strain evidence="2 3">DSM 20549</strain>
    </source>
</reference>
<dbReference type="AlphaFoldDB" id="A0A497YGS1"/>
<gene>
    <name evidence="2" type="ORF">DFR62_0300</name>
</gene>
<accession>A0A497YGS1</accession>
<name>A0A497YGS1_9BACL</name>
<keyword evidence="1" id="KW-0812">Transmembrane</keyword>
<dbReference type="EMBL" id="RCCP01000001">
    <property type="protein sequence ID" value="RLJ90158.1"/>
    <property type="molecule type" value="Genomic_DNA"/>
</dbReference>
<organism evidence="2 3">
    <name type="scientific">Planococcus citreus</name>
    <dbReference type="NCBI Taxonomy" id="1373"/>
    <lineage>
        <taxon>Bacteria</taxon>
        <taxon>Bacillati</taxon>
        <taxon>Bacillota</taxon>
        <taxon>Bacilli</taxon>
        <taxon>Bacillales</taxon>
        <taxon>Caryophanaceae</taxon>
        <taxon>Planococcus</taxon>
    </lineage>
</organism>
<evidence type="ECO:0000313" key="3">
    <source>
        <dbReference type="Proteomes" id="UP000280791"/>
    </source>
</evidence>
<keyword evidence="1" id="KW-1133">Transmembrane helix</keyword>
<dbReference type="Proteomes" id="UP000280791">
    <property type="component" value="Unassembled WGS sequence"/>
</dbReference>